<dbReference type="Proteomes" id="UP001148629">
    <property type="component" value="Unassembled WGS sequence"/>
</dbReference>
<organism evidence="1 2">
    <name type="scientific">Fusarium decemcellulare</name>
    <dbReference type="NCBI Taxonomy" id="57161"/>
    <lineage>
        <taxon>Eukaryota</taxon>
        <taxon>Fungi</taxon>
        <taxon>Dikarya</taxon>
        <taxon>Ascomycota</taxon>
        <taxon>Pezizomycotina</taxon>
        <taxon>Sordariomycetes</taxon>
        <taxon>Hypocreomycetidae</taxon>
        <taxon>Hypocreales</taxon>
        <taxon>Nectriaceae</taxon>
        <taxon>Fusarium</taxon>
        <taxon>Fusarium decemcellulare species complex</taxon>
    </lineage>
</organism>
<evidence type="ECO:0000313" key="2">
    <source>
        <dbReference type="Proteomes" id="UP001148629"/>
    </source>
</evidence>
<name>A0ACC1SC49_9HYPO</name>
<proteinExistence type="predicted"/>
<reference evidence="1" key="1">
    <citation type="submission" date="2022-08" db="EMBL/GenBank/DDBJ databases">
        <title>Genome Sequence of Fusarium decemcellulare.</title>
        <authorList>
            <person name="Buettner E."/>
        </authorList>
    </citation>
    <scope>NUCLEOTIDE SEQUENCE</scope>
    <source>
        <strain evidence="1">Babe19</strain>
    </source>
</reference>
<keyword evidence="2" id="KW-1185">Reference proteome</keyword>
<dbReference type="EMBL" id="JANRMS010000636">
    <property type="protein sequence ID" value="KAJ3536513.1"/>
    <property type="molecule type" value="Genomic_DNA"/>
</dbReference>
<protein>
    <submittedName>
        <fullName evidence="1">Uncharacterized protein</fullName>
    </submittedName>
</protein>
<gene>
    <name evidence="1" type="ORF">NM208_g6680</name>
</gene>
<evidence type="ECO:0000313" key="1">
    <source>
        <dbReference type="EMBL" id="KAJ3536513.1"/>
    </source>
</evidence>
<sequence>MRLTQLGAVVAPLLLTTCALDVIILGDTNRDGRVDVTGNSDIQGKATWSEDSGALFLASIGDTNQRCSQRITPETPDDQLDKCHDATDDIQRNPRYLAPLRTLPIASLRSSAKGFIHVTEELAEENVRIFVKTTDGWVFVGANYTFNAADLKSGLELGIDARDVRRPGGWDGRARVHFTVTDGTVNATDSVALRVSPILIHHHAQRAERVFATSGRENNSQGHFVDDLKHIVVEAEIAEGLFLFPQDIWTQDFFEPGYMSIPGPNGPIGLRVLIRSAQSTRLSGRQIFQHLRSSSVGAVQSLGAGGTTDSTGNLETIPPYVHRNRSYPAGRIIMGSQQGRQPIIFPFLEAQEAQVPLELDTSWLAVGHVDEFLQFLPVDNGRGWVLMLDDPMAGLDLLHKASAAGHGDVKAFSRPRFPHDPPHGSLGDDTIDDILRKTNFTDLNRYAAEHIEANMEILKKETGITDEEIIRVPALFYWFDEMGNASVASRNVVRQSDSVQKSLSIIQAAGPHGNMRRQVSPVEQVIAYYPGTINGLVLTDSQVISPSPWGPVINGKDILAEAVSAAYMKANFNVTFMDDWFSHHVGGGEVHCGSNSWRTFNVTWW</sequence>
<accession>A0ACC1SC49</accession>
<comment type="caution">
    <text evidence="1">The sequence shown here is derived from an EMBL/GenBank/DDBJ whole genome shotgun (WGS) entry which is preliminary data.</text>
</comment>